<dbReference type="Gene3D" id="3.30.450.20">
    <property type="entry name" value="PAS domain"/>
    <property type="match status" value="1"/>
</dbReference>
<dbReference type="InterPro" id="IPR050640">
    <property type="entry name" value="Bact_2-comp_sensor_kinase"/>
</dbReference>
<evidence type="ECO:0000256" key="6">
    <source>
        <dbReference type="ARBA" id="ARBA00022777"/>
    </source>
</evidence>
<keyword evidence="2" id="KW-1003">Cell membrane</keyword>
<feature type="transmembrane region" description="Helical" evidence="9">
    <location>
        <begin position="12"/>
        <end position="36"/>
    </location>
</feature>
<reference evidence="11 12" key="1">
    <citation type="submission" date="2019-10" db="EMBL/GenBank/DDBJ databases">
        <title>Description of Paenibacillus humi sp. nov.</title>
        <authorList>
            <person name="Carlier A."/>
            <person name="Qi S."/>
        </authorList>
    </citation>
    <scope>NUCLEOTIDE SEQUENCE [LARGE SCALE GENOMIC DNA]</scope>
    <source>
        <strain evidence="11 12">LMG 31461</strain>
    </source>
</reference>
<dbReference type="InterPro" id="IPR003594">
    <property type="entry name" value="HATPase_dom"/>
</dbReference>
<keyword evidence="8 9" id="KW-0472">Membrane</keyword>
<dbReference type="Gene3D" id="1.10.287.130">
    <property type="match status" value="1"/>
</dbReference>
<feature type="domain" description="HAMP" evidence="10">
    <location>
        <begin position="324"/>
        <end position="376"/>
    </location>
</feature>
<dbReference type="Pfam" id="PF02743">
    <property type="entry name" value="dCache_1"/>
    <property type="match status" value="1"/>
</dbReference>
<dbReference type="Proteomes" id="UP000653578">
    <property type="component" value="Unassembled WGS sequence"/>
</dbReference>
<dbReference type="PROSITE" id="PS50885">
    <property type="entry name" value="HAMP"/>
    <property type="match status" value="1"/>
</dbReference>
<evidence type="ECO:0000256" key="9">
    <source>
        <dbReference type="SAM" id="Phobius"/>
    </source>
</evidence>
<dbReference type="Pfam" id="PF02518">
    <property type="entry name" value="HATPase_c"/>
    <property type="match status" value="1"/>
</dbReference>
<dbReference type="EMBL" id="WHNY01000051">
    <property type="protein sequence ID" value="NOU65618.1"/>
    <property type="molecule type" value="Genomic_DNA"/>
</dbReference>
<gene>
    <name evidence="11" type="ORF">GC096_16410</name>
</gene>
<evidence type="ECO:0000256" key="5">
    <source>
        <dbReference type="ARBA" id="ARBA00022692"/>
    </source>
</evidence>
<keyword evidence="5 9" id="KW-0812">Transmembrane</keyword>
<evidence type="ECO:0000256" key="2">
    <source>
        <dbReference type="ARBA" id="ARBA00022475"/>
    </source>
</evidence>
<evidence type="ECO:0000259" key="10">
    <source>
        <dbReference type="PROSITE" id="PS50885"/>
    </source>
</evidence>
<keyword evidence="12" id="KW-1185">Reference proteome</keyword>
<evidence type="ECO:0000256" key="3">
    <source>
        <dbReference type="ARBA" id="ARBA00022553"/>
    </source>
</evidence>
<dbReference type="SMART" id="SM00304">
    <property type="entry name" value="HAMP"/>
    <property type="match status" value="1"/>
</dbReference>
<dbReference type="Pfam" id="PF06580">
    <property type="entry name" value="His_kinase"/>
    <property type="match status" value="1"/>
</dbReference>
<accession>A0ABX1XCD0</accession>
<evidence type="ECO:0000256" key="1">
    <source>
        <dbReference type="ARBA" id="ARBA00004651"/>
    </source>
</evidence>
<evidence type="ECO:0000256" key="8">
    <source>
        <dbReference type="ARBA" id="ARBA00023136"/>
    </source>
</evidence>
<dbReference type="SMART" id="SM00387">
    <property type="entry name" value="HATPase_c"/>
    <property type="match status" value="1"/>
</dbReference>
<name>A0ABX1XCD0_9BACL</name>
<dbReference type="CDD" id="cd12912">
    <property type="entry name" value="PDC2_MCP_like"/>
    <property type="match status" value="1"/>
</dbReference>
<keyword evidence="6" id="KW-0418">Kinase</keyword>
<dbReference type="Pfam" id="PF00672">
    <property type="entry name" value="HAMP"/>
    <property type="match status" value="1"/>
</dbReference>
<keyword evidence="3" id="KW-0597">Phosphoprotein</keyword>
<dbReference type="InterPro" id="IPR010559">
    <property type="entry name" value="Sig_transdc_His_kin_internal"/>
</dbReference>
<dbReference type="InterPro" id="IPR033479">
    <property type="entry name" value="dCache_1"/>
</dbReference>
<organism evidence="11 12">
    <name type="scientific">Paenibacillus plantarum</name>
    <dbReference type="NCBI Taxonomy" id="2654975"/>
    <lineage>
        <taxon>Bacteria</taxon>
        <taxon>Bacillati</taxon>
        <taxon>Bacillota</taxon>
        <taxon>Bacilli</taxon>
        <taxon>Bacillales</taxon>
        <taxon>Paenibacillaceae</taxon>
        <taxon>Paenibacillus</taxon>
    </lineage>
</organism>
<dbReference type="Gene3D" id="3.30.565.10">
    <property type="entry name" value="Histidine kinase-like ATPase, C-terminal domain"/>
    <property type="match status" value="1"/>
</dbReference>
<evidence type="ECO:0000313" key="11">
    <source>
        <dbReference type="EMBL" id="NOU65618.1"/>
    </source>
</evidence>
<sequence>MSMIQAIRSSLEWKLILIIFATIFITVTGVSTFSFIKSSEAIDNDVVRFSNQILKQANLNLSRYIRDNEQFFRTISGSREFQDWLKTGRDDPYGLFDSYQKIEKTWITPFTTYHPETLSIKLYNENGNESTYRNEYMWESILAPYYSMKNESWLGSMDLTGKFSRYYGMDDKYTDKAGRSKSIPILTYAQKFRFAEQNGYLAIDISLLATQEILNEIQLGEHGLGMIVDQFGTIVSYPDPGQINTKLDPGIFTNISSNLSGSYYSAKSKQMIVYQTITGTDWKVIVIVPYGDLAKSISNIRHLTITLTIGGLLIASILAYLTSHSITRRLKQLRRTIKMTKLDQFDVRAQVSGTDEVAELASAYNLLLDRIENAIIQLAETRLVQQHAVLSALQSQINSHFIYNALESINSMAHLAEQPDIQQTTIALSNMLRYTSNYQQTIVTVKDEFDHLKNYFFIIRILYGDNISLSLEQDSSVEDAQCLKAIIQPFVENSVKHAYEVTGDRLLIRISTTRWKDRYVQIVIEDNGIGFTEERLNTIQQALSMGEKEQDYMRFSRIGVLNVHYRLKMFYMDPETGVSVEPLLPEGGTRIIIRFPYRSLEGVIT</sequence>
<protein>
    <submittedName>
        <fullName evidence="11">HAMP domain-containing protein</fullName>
    </submittedName>
</protein>
<proteinExistence type="predicted"/>
<keyword evidence="7 9" id="KW-1133">Transmembrane helix</keyword>
<keyword evidence="4" id="KW-0808">Transferase</keyword>
<dbReference type="InterPro" id="IPR036890">
    <property type="entry name" value="HATPase_C_sf"/>
</dbReference>
<dbReference type="CDD" id="cd06225">
    <property type="entry name" value="HAMP"/>
    <property type="match status" value="1"/>
</dbReference>
<dbReference type="PANTHER" id="PTHR34220:SF7">
    <property type="entry name" value="SENSOR HISTIDINE KINASE YPDA"/>
    <property type="match status" value="1"/>
</dbReference>
<comment type="caution">
    <text evidence="11">The sequence shown here is derived from an EMBL/GenBank/DDBJ whole genome shotgun (WGS) entry which is preliminary data.</text>
</comment>
<evidence type="ECO:0000313" key="12">
    <source>
        <dbReference type="Proteomes" id="UP000653578"/>
    </source>
</evidence>
<dbReference type="InterPro" id="IPR003660">
    <property type="entry name" value="HAMP_dom"/>
</dbReference>
<feature type="transmembrane region" description="Helical" evidence="9">
    <location>
        <begin position="303"/>
        <end position="321"/>
    </location>
</feature>
<comment type="subcellular location">
    <subcellularLocation>
        <location evidence="1">Cell membrane</location>
        <topology evidence="1">Multi-pass membrane protein</topology>
    </subcellularLocation>
</comment>
<dbReference type="PANTHER" id="PTHR34220">
    <property type="entry name" value="SENSOR HISTIDINE KINASE YPDA"/>
    <property type="match status" value="1"/>
</dbReference>
<evidence type="ECO:0000256" key="4">
    <source>
        <dbReference type="ARBA" id="ARBA00022679"/>
    </source>
</evidence>
<dbReference type="SUPFAM" id="SSF55874">
    <property type="entry name" value="ATPase domain of HSP90 chaperone/DNA topoisomerase II/histidine kinase"/>
    <property type="match status" value="1"/>
</dbReference>
<evidence type="ECO:0000256" key="7">
    <source>
        <dbReference type="ARBA" id="ARBA00022989"/>
    </source>
</evidence>